<dbReference type="CDD" id="cd06581">
    <property type="entry name" value="TM_PBP1_LivM_like"/>
    <property type="match status" value="1"/>
</dbReference>
<dbReference type="Proteomes" id="UP000077752">
    <property type="component" value="Unassembled WGS sequence"/>
</dbReference>
<dbReference type="EMBL" id="LUCV01000040">
    <property type="protein sequence ID" value="OAI86325.1"/>
    <property type="molecule type" value="Genomic_DNA"/>
</dbReference>
<evidence type="ECO:0000256" key="2">
    <source>
        <dbReference type="ARBA" id="ARBA00022475"/>
    </source>
</evidence>
<dbReference type="AlphaFoldDB" id="A0A177SDZ2"/>
<evidence type="ECO:0000256" key="3">
    <source>
        <dbReference type="ARBA" id="ARBA00022692"/>
    </source>
</evidence>
<feature type="transmembrane region" description="Helical" evidence="6">
    <location>
        <begin position="109"/>
        <end position="126"/>
    </location>
</feature>
<dbReference type="GO" id="GO:0005886">
    <property type="term" value="C:plasma membrane"/>
    <property type="evidence" value="ECO:0007669"/>
    <property type="project" value="UniProtKB-SubCell"/>
</dbReference>
<dbReference type="PANTHER" id="PTHR30482:SF17">
    <property type="entry name" value="ABC TRANSPORTER ATP-BINDING PROTEIN"/>
    <property type="match status" value="1"/>
</dbReference>
<proteinExistence type="predicted"/>
<sequence>MRLDRTETILLGVAVLLALGGLIAPQWLVFLLTMALAKSMVVQGVVMQMRAGLVTFGQGLYFCMGGYAVGMSGHFLAVSDLPTLLLIGVAAAVALAMLLGLLMTRYREIFFAMLSLAFSMILYGMLVKSPALGSTDGFNVKAWTLFGWSPAAGQAPLALFVIIVAASAVLAVLLHRYGRSSAGAMCEAIRENEVRVEYLGQSPRWVLYMNYVAAAGVSALGGGFMALAAGHIDPEMAYWITSGEFVFIALLGGTAHVAAPIIAAILFAVVRTYAIELVPHSWQMILGITLLAIIVFLPKGLWSLFSGQARRAKAVEAKA</sequence>
<dbReference type="RefSeq" id="WP_064304169.1">
    <property type="nucleotide sequence ID" value="NZ_LUCV01000040.1"/>
</dbReference>
<keyword evidence="2" id="KW-1003">Cell membrane</keyword>
<evidence type="ECO:0000256" key="6">
    <source>
        <dbReference type="SAM" id="Phobius"/>
    </source>
</evidence>
<accession>A0A177SDZ2</accession>
<evidence type="ECO:0000313" key="8">
    <source>
        <dbReference type="Proteomes" id="UP000077752"/>
    </source>
</evidence>
<comment type="subcellular location">
    <subcellularLocation>
        <location evidence="1">Cell inner membrane</location>
        <topology evidence="1">Multi-pass membrane protein</topology>
    </subcellularLocation>
</comment>
<feature type="transmembrane region" description="Helical" evidence="6">
    <location>
        <begin position="205"/>
        <end position="225"/>
    </location>
</feature>
<organism evidence="7 8">
    <name type="scientific">Pseudomonas putida</name>
    <name type="common">Arthrobacter siderocapsulatus</name>
    <dbReference type="NCBI Taxonomy" id="303"/>
    <lineage>
        <taxon>Bacteria</taxon>
        <taxon>Pseudomonadati</taxon>
        <taxon>Pseudomonadota</taxon>
        <taxon>Gammaproteobacteria</taxon>
        <taxon>Pseudomonadales</taxon>
        <taxon>Pseudomonadaceae</taxon>
        <taxon>Pseudomonas</taxon>
    </lineage>
</organism>
<feature type="transmembrane region" description="Helical" evidence="6">
    <location>
        <begin position="245"/>
        <end position="270"/>
    </location>
</feature>
<feature type="transmembrane region" description="Helical" evidence="6">
    <location>
        <begin position="81"/>
        <end position="102"/>
    </location>
</feature>
<dbReference type="Pfam" id="PF02653">
    <property type="entry name" value="BPD_transp_2"/>
    <property type="match status" value="1"/>
</dbReference>
<evidence type="ECO:0000313" key="7">
    <source>
        <dbReference type="EMBL" id="OAI86325.1"/>
    </source>
</evidence>
<keyword evidence="3 6" id="KW-0812">Transmembrane</keyword>
<dbReference type="InterPro" id="IPR043428">
    <property type="entry name" value="LivM-like"/>
</dbReference>
<gene>
    <name evidence="7" type="ORF">AYO28_01150</name>
</gene>
<name>A0A177SDZ2_PSEPU</name>
<comment type="caution">
    <text evidence="7">The sequence shown here is derived from an EMBL/GenBank/DDBJ whole genome shotgun (WGS) entry which is preliminary data.</text>
</comment>
<dbReference type="GO" id="GO:0015658">
    <property type="term" value="F:branched-chain amino acid transmembrane transporter activity"/>
    <property type="evidence" value="ECO:0007669"/>
    <property type="project" value="InterPro"/>
</dbReference>
<feature type="transmembrane region" description="Helical" evidence="6">
    <location>
        <begin position="49"/>
        <end position="69"/>
    </location>
</feature>
<keyword evidence="4 6" id="KW-1133">Transmembrane helix</keyword>
<feature type="transmembrane region" description="Helical" evidence="6">
    <location>
        <begin position="155"/>
        <end position="175"/>
    </location>
</feature>
<dbReference type="PANTHER" id="PTHR30482">
    <property type="entry name" value="HIGH-AFFINITY BRANCHED-CHAIN AMINO ACID TRANSPORT SYSTEM PERMEASE"/>
    <property type="match status" value="1"/>
</dbReference>
<protein>
    <submittedName>
        <fullName evidence="7">ABC transporter permease</fullName>
    </submittedName>
</protein>
<evidence type="ECO:0000256" key="4">
    <source>
        <dbReference type="ARBA" id="ARBA00022989"/>
    </source>
</evidence>
<evidence type="ECO:0000256" key="1">
    <source>
        <dbReference type="ARBA" id="ARBA00004429"/>
    </source>
</evidence>
<feature type="transmembrane region" description="Helical" evidence="6">
    <location>
        <begin position="282"/>
        <end position="302"/>
    </location>
</feature>
<feature type="transmembrane region" description="Helical" evidence="6">
    <location>
        <begin position="12"/>
        <end position="37"/>
    </location>
</feature>
<dbReference type="InterPro" id="IPR001851">
    <property type="entry name" value="ABC_transp_permease"/>
</dbReference>
<keyword evidence="5 6" id="KW-0472">Membrane</keyword>
<evidence type="ECO:0000256" key="5">
    <source>
        <dbReference type="ARBA" id="ARBA00023136"/>
    </source>
</evidence>
<reference evidence="7 8" key="1">
    <citation type="submission" date="2016-03" db="EMBL/GenBank/DDBJ databases">
        <title>Draft Genome Assembly of Pseudomonas putida strain CBF10-2.</title>
        <authorList>
            <person name="Iyer R.S."/>
            <person name="Damania A."/>
        </authorList>
    </citation>
    <scope>NUCLEOTIDE SEQUENCE [LARGE SCALE GENOMIC DNA]</scope>
    <source>
        <strain evidence="7 8">CBF10-2</strain>
    </source>
</reference>